<proteinExistence type="predicted"/>
<dbReference type="Pfam" id="PF13649">
    <property type="entry name" value="Methyltransf_25"/>
    <property type="match status" value="1"/>
</dbReference>
<dbReference type="Gene3D" id="3.40.50.150">
    <property type="entry name" value="Vaccinia Virus protein VP39"/>
    <property type="match status" value="1"/>
</dbReference>
<dbReference type="CDD" id="cd02440">
    <property type="entry name" value="AdoMet_MTases"/>
    <property type="match status" value="1"/>
</dbReference>
<keyword evidence="3" id="KW-1185">Reference proteome</keyword>
<feature type="domain" description="Methyltransferase" evidence="1">
    <location>
        <begin position="51"/>
        <end position="147"/>
    </location>
</feature>
<sequence>MAPQDGVAGFYDGLAAGYHLIYADWEAGIRRQGAALDALLTDRLGSGPADVLDCACGIGTQAIGLALRGHRVVGSDLSAVAAARAAREAAVRGTELPTVAADMRRLPFVRGRFDAVVCADNSLPHLLTAGDVRAALDAMRRVLRPGGLLLVSTRPYDELRRTRPTGTPPQVVEADGVRTTTFQRWHWHEDGEHYDLDMVQERSGPDGVRTQVRHAVYWALTREQLTGLVLDVGFVRPAWAEPAASGFFQPVLTAVAP</sequence>
<accession>A0ABN1U381</accession>
<dbReference type="SUPFAM" id="SSF53335">
    <property type="entry name" value="S-adenosyl-L-methionine-dependent methyltransferases"/>
    <property type="match status" value="1"/>
</dbReference>
<evidence type="ECO:0000313" key="2">
    <source>
        <dbReference type="EMBL" id="GAA1114818.1"/>
    </source>
</evidence>
<protein>
    <submittedName>
        <fullName evidence="2">Class I SAM-dependent methyltransferase</fullName>
    </submittedName>
</protein>
<name>A0ABN1U381_9ACTN</name>
<dbReference type="PANTHER" id="PTHR43591:SF81">
    <property type="entry name" value="MAGNESIUM PROTOPORPHYRIN IX METHYLTRANSFERASE, CHLOROPLASTIC-RELATED"/>
    <property type="match status" value="1"/>
</dbReference>
<dbReference type="GO" id="GO:0008168">
    <property type="term" value="F:methyltransferase activity"/>
    <property type="evidence" value="ECO:0007669"/>
    <property type="project" value="UniProtKB-KW"/>
</dbReference>
<keyword evidence="2" id="KW-0808">Transferase</keyword>
<dbReference type="InterPro" id="IPR029063">
    <property type="entry name" value="SAM-dependent_MTases_sf"/>
</dbReference>
<comment type="caution">
    <text evidence="2">The sequence shown here is derived from an EMBL/GenBank/DDBJ whole genome shotgun (WGS) entry which is preliminary data.</text>
</comment>
<dbReference type="EMBL" id="BAAALD010000093">
    <property type="protein sequence ID" value="GAA1114818.1"/>
    <property type="molecule type" value="Genomic_DNA"/>
</dbReference>
<keyword evidence="2" id="KW-0489">Methyltransferase</keyword>
<evidence type="ECO:0000313" key="3">
    <source>
        <dbReference type="Proteomes" id="UP001499987"/>
    </source>
</evidence>
<dbReference type="RefSeq" id="WP_344627220.1">
    <property type="nucleotide sequence ID" value="NZ_BAAALD010000093.1"/>
</dbReference>
<dbReference type="PANTHER" id="PTHR43591">
    <property type="entry name" value="METHYLTRANSFERASE"/>
    <property type="match status" value="1"/>
</dbReference>
<reference evidence="2 3" key="1">
    <citation type="journal article" date="2019" name="Int. J. Syst. Evol. Microbiol.">
        <title>The Global Catalogue of Microorganisms (GCM) 10K type strain sequencing project: providing services to taxonomists for standard genome sequencing and annotation.</title>
        <authorList>
            <consortium name="The Broad Institute Genomics Platform"/>
            <consortium name="The Broad Institute Genome Sequencing Center for Infectious Disease"/>
            <person name="Wu L."/>
            <person name="Ma J."/>
        </authorList>
    </citation>
    <scope>NUCLEOTIDE SEQUENCE [LARGE SCALE GENOMIC DNA]</scope>
    <source>
        <strain evidence="2 3">JCM 13002</strain>
    </source>
</reference>
<gene>
    <name evidence="2" type="ORF">GCM10009663_64280</name>
</gene>
<dbReference type="InterPro" id="IPR041698">
    <property type="entry name" value="Methyltransf_25"/>
</dbReference>
<evidence type="ECO:0000259" key="1">
    <source>
        <dbReference type="Pfam" id="PF13649"/>
    </source>
</evidence>
<dbReference type="GO" id="GO:0032259">
    <property type="term" value="P:methylation"/>
    <property type="evidence" value="ECO:0007669"/>
    <property type="project" value="UniProtKB-KW"/>
</dbReference>
<dbReference type="Proteomes" id="UP001499987">
    <property type="component" value="Unassembled WGS sequence"/>
</dbReference>
<organism evidence="2 3">
    <name type="scientific">Kitasatospora arboriphila</name>
    <dbReference type="NCBI Taxonomy" id="258052"/>
    <lineage>
        <taxon>Bacteria</taxon>
        <taxon>Bacillati</taxon>
        <taxon>Actinomycetota</taxon>
        <taxon>Actinomycetes</taxon>
        <taxon>Kitasatosporales</taxon>
        <taxon>Streptomycetaceae</taxon>
        <taxon>Kitasatospora</taxon>
    </lineage>
</organism>